<dbReference type="AlphaFoldDB" id="A0A2G9YT32"/>
<dbReference type="InterPro" id="IPR023405">
    <property type="entry name" value="Topo_IA_core_domain"/>
</dbReference>
<dbReference type="Pfam" id="PF01751">
    <property type="entry name" value="Toprim"/>
    <property type="match status" value="1"/>
</dbReference>
<dbReference type="EC" id="5.99.1.2" evidence="2"/>
<dbReference type="InterPro" id="IPR000380">
    <property type="entry name" value="Topo_IA"/>
</dbReference>
<reference evidence="2 3" key="1">
    <citation type="submission" date="2017-09" db="EMBL/GenBank/DDBJ databases">
        <title>Depth-based differentiation of microbial function through sediment-hosted aquifers and enrichment of novel symbionts in the deep terrestrial subsurface.</title>
        <authorList>
            <person name="Probst A.J."/>
            <person name="Ladd B."/>
            <person name="Jarett J.K."/>
            <person name="Geller-Mcgrath D.E."/>
            <person name="Sieber C.M."/>
            <person name="Emerson J.B."/>
            <person name="Anantharaman K."/>
            <person name="Thomas B.C."/>
            <person name="Malmstrom R."/>
            <person name="Stieglmeier M."/>
            <person name="Klingl A."/>
            <person name="Woyke T."/>
            <person name="Ryan C.M."/>
            <person name="Banfield J.F."/>
        </authorList>
    </citation>
    <scope>NUCLEOTIDE SEQUENCE [LARGE SCALE GENOMIC DNA]</scope>
    <source>
        <strain evidence="2">CG23_combo_of_CG06-09_8_20_14_all_39_25</strain>
    </source>
</reference>
<gene>
    <name evidence="2" type="ORF">COX38_00880</name>
</gene>
<evidence type="ECO:0000259" key="1">
    <source>
        <dbReference type="PROSITE" id="PS50880"/>
    </source>
</evidence>
<dbReference type="Proteomes" id="UP000229054">
    <property type="component" value="Unassembled WGS sequence"/>
</dbReference>
<dbReference type="PROSITE" id="PS50880">
    <property type="entry name" value="TOPRIM"/>
    <property type="match status" value="1"/>
</dbReference>
<dbReference type="GO" id="GO:0003677">
    <property type="term" value="F:DNA binding"/>
    <property type="evidence" value="ECO:0007669"/>
    <property type="project" value="InterPro"/>
</dbReference>
<dbReference type="GO" id="GO:0006265">
    <property type="term" value="P:DNA topological change"/>
    <property type="evidence" value="ECO:0007669"/>
    <property type="project" value="InterPro"/>
</dbReference>
<name>A0A2G9YT32_9BACT</name>
<dbReference type="PANTHER" id="PTHR42785:SF1">
    <property type="entry name" value="DNA TOPOISOMERASE"/>
    <property type="match status" value="1"/>
</dbReference>
<dbReference type="PANTHER" id="PTHR42785">
    <property type="entry name" value="DNA TOPOISOMERASE, TYPE IA, CORE"/>
    <property type="match status" value="1"/>
</dbReference>
<dbReference type="SMART" id="SM00493">
    <property type="entry name" value="TOPRIM"/>
    <property type="match status" value="1"/>
</dbReference>
<proteinExistence type="predicted"/>
<dbReference type="Gene3D" id="3.40.50.140">
    <property type="match status" value="1"/>
</dbReference>
<dbReference type="InterPro" id="IPR006171">
    <property type="entry name" value="TOPRIM_dom"/>
</dbReference>
<accession>A0A2G9YT32</accession>
<dbReference type="SUPFAM" id="SSF56712">
    <property type="entry name" value="Prokaryotic type I DNA topoisomerase"/>
    <property type="match status" value="1"/>
</dbReference>
<dbReference type="GO" id="GO:0003917">
    <property type="term" value="F:DNA topoisomerase type I (single strand cut, ATP-independent) activity"/>
    <property type="evidence" value="ECO:0007669"/>
    <property type="project" value="InterPro"/>
</dbReference>
<comment type="caution">
    <text evidence="2">The sequence shown here is derived from an EMBL/GenBank/DDBJ whole genome shotgun (WGS) entry which is preliminary data.</text>
</comment>
<sequence>MRLILVESPAKSRTIKQFLGKEYQIAATMGHVRDLPEDDFGLEVENDFKPKYVIPFKSRKIIQVLKKEVEKADLVIVSTDPDREGEAIAWHLTQILNLNGEKPYQRIVF</sequence>
<evidence type="ECO:0000313" key="3">
    <source>
        <dbReference type="Proteomes" id="UP000229054"/>
    </source>
</evidence>
<organism evidence="2 3">
    <name type="scientific">Candidatus Nealsonbacteria bacterium CG23_combo_of_CG06-09_8_20_14_all_39_25</name>
    <dbReference type="NCBI Taxonomy" id="1974723"/>
    <lineage>
        <taxon>Bacteria</taxon>
        <taxon>Candidatus Nealsoniibacteriota</taxon>
    </lineage>
</organism>
<evidence type="ECO:0000313" key="2">
    <source>
        <dbReference type="EMBL" id="PIP22388.1"/>
    </source>
</evidence>
<feature type="domain" description="Toprim" evidence="1">
    <location>
        <begin position="1"/>
        <end position="109"/>
    </location>
</feature>
<protein>
    <submittedName>
        <fullName evidence="2">DNA topoisomerase I</fullName>
        <ecNumber evidence="2">5.99.1.2</ecNumber>
    </submittedName>
</protein>
<dbReference type="EMBL" id="PCRN01000036">
    <property type="protein sequence ID" value="PIP22388.1"/>
    <property type="molecule type" value="Genomic_DNA"/>
</dbReference>
<keyword evidence="2" id="KW-0413">Isomerase</keyword>
<feature type="non-terminal residue" evidence="2">
    <location>
        <position position="109"/>
    </location>
</feature>